<evidence type="ECO:0000256" key="1">
    <source>
        <dbReference type="SAM" id="MobiDB-lite"/>
    </source>
</evidence>
<comment type="caution">
    <text evidence="2">The sequence shown here is derived from an EMBL/GenBank/DDBJ whole genome shotgun (WGS) entry which is preliminary data.</text>
</comment>
<proteinExistence type="predicted"/>
<dbReference type="AlphaFoldDB" id="A0AAD5RRK7"/>
<feature type="region of interest" description="Disordered" evidence="1">
    <location>
        <begin position="1"/>
        <end position="112"/>
    </location>
</feature>
<name>A0AAD5RRK7_9PEZI</name>
<sequence length="426" mass="45084">MSSRNGKQIYKTSPRKAEEDRGRAQGSRSRHTAVPGVSIASPAAPTRGTALQSVSSQSGRKSPRTASSSSPLVPAVSPRPTITEARSYSKSRGQSTRAYVPSTMTANTKPSELRCVGGGTALQRTAIANVGRQHHRQYQQLQQVPSHPAVTSPPFFDYGQPTSSFRRDSGSNARSPLQCTPPSGSLGPDPSIAPIPGSVASQATAIRQSATYQTQLYPSARSSIMATLSSIPARNYLPTSSGPIPTQHTSPRDMRQAALLSNLSDLNQIPALLSCPPGHAARGTNLTPEETRDLKTWIADAQGKIGYMCPGNARFYRSPDCNVRGWSCGGENHFLPDAALATGIPMMYVSPRALAAEGFGEEERHPDVWARPPPGEGIPQGYRGPVTRGLTLDKASGQICWDARKDPGKGGVGGDGYDGVGHGHGL</sequence>
<feature type="compositionally biased region" description="Low complexity" evidence="1">
    <location>
        <begin position="66"/>
        <end position="80"/>
    </location>
</feature>
<dbReference type="EMBL" id="JAKWBI020000131">
    <property type="protein sequence ID" value="KAJ2901928.1"/>
    <property type="molecule type" value="Genomic_DNA"/>
</dbReference>
<reference evidence="2" key="1">
    <citation type="submission" date="2022-07" db="EMBL/GenBank/DDBJ databases">
        <title>Draft genome sequence of Zalerion maritima ATCC 34329, a (micro)plastics degrading marine fungus.</title>
        <authorList>
            <person name="Paco A."/>
            <person name="Goncalves M.F.M."/>
            <person name="Rocha-Santos T.A.P."/>
            <person name="Alves A."/>
        </authorList>
    </citation>
    <scope>NUCLEOTIDE SEQUENCE</scope>
    <source>
        <strain evidence="2">ATCC 34329</strain>
    </source>
</reference>
<organism evidence="2 3">
    <name type="scientific">Zalerion maritima</name>
    <dbReference type="NCBI Taxonomy" id="339359"/>
    <lineage>
        <taxon>Eukaryota</taxon>
        <taxon>Fungi</taxon>
        <taxon>Dikarya</taxon>
        <taxon>Ascomycota</taxon>
        <taxon>Pezizomycotina</taxon>
        <taxon>Sordariomycetes</taxon>
        <taxon>Lulworthiomycetidae</taxon>
        <taxon>Lulworthiales</taxon>
        <taxon>Lulworthiaceae</taxon>
        <taxon>Zalerion</taxon>
    </lineage>
</organism>
<feature type="compositionally biased region" description="Polar residues" evidence="1">
    <location>
        <begin position="84"/>
        <end position="110"/>
    </location>
</feature>
<feature type="region of interest" description="Disordered" evidence="1">
    <location>
        <begin position="144"/>
        <end position="193"/>
    </location>
</feature>
<gene>
    <name evidence="2" type="ORF">MKZ38_001229</name>
</gene>
<feature type="compositionally biased region" description="Polar residues" evidence="1">
    <location>
        <begin position="160"/>
        <end position="183"/>
    </location>
</feature>
<keyword evidence="3" id="KW-1185">Reference proteome</keyword>
<accession>A0AAD5RRK7</accession>
<evidence type="ECO:0000313" key="3">
    <source>
        <dbReference type="Proteomes" id="UP001201980"/>
    </source>
</evidence>
<evidence type="ECO:0000313" key="2">
    <source>
        <dbReference type="EMBL" id="KAJ2901928.1"/>
    </source>
</evidence>
<protein>
    <submittedName>
        <fullName evidence="2">Uncharacterized protein</fullName>
    </submittedName>
</protein>
<dbReference type="Proteomes" id="UP001201980">
    <property type="component" value="Unassembled WGS sequence"/>
</dbReference>
<feature type="compositionally biased region" description="Polar residues" evidence="1">
    <location>
        <begin position="49"/>
        <end position="60"/>
    </location>
</feature>